<protein>
    <submittedName>
        <fullName evidence="8">MFS transporter</fullName>
    </submittedName>
</protein>
<feature type="transmembrane region" description="Helical" evidence="7">
    <location>
        <begin position="370"/>
        <end position="392"/>
    </location>
</feature>
<evidence type="ECO:0000256" key="6">
    <source>
        <dbReference type="ARBA" id="ARBA00023136"/>
    </source>
</evidence>
<evidence type="ECO:0000256" key="1">
    <source>
        <dbReference type="ARBA" id="ARBA00004651"/>
    </source>
</evidence>
<dbReference type="AlphaFoldDB" id="A0A931EY18"/>
<feature type="transmembrane region" description="Helical" evidence="7">
    <location>
        <begin position="123"/>
        <end position="146"/>
    </location>
</feature>
<dbReference type="Gene3D" id="1.20.1250.20">
    <property type="entry name" value="MFS general substrate transporter like domains"/>
    <property type="match status" value="1"/>
</dbReference>
<dbReference type="RefSeq" id="WP_195893760.1">
    <property type="nucleotide sequence ID" value="NZ_JADOGI010000005.1"/>
</dbReference>
<organism evidence="8 9">
    <name type="scientific">Nonomuraea cypriaca</name>
    <dbReference type="NCBI Taxonomy" id="1187855"/>
    <lineage>
        <taxon>Bacteria</taxon>
        <taxon>Bacillati</taxon>
        <taxon>Actinomycetota</taxon>
        <taxon>Actinomycetes</taxon>
        <taxon>Streptosporangiales</taxon>
        <taxon>Streptosporangiaceae</taxon>
        <taxon>Nonomuraea</taxon>
    </lineage>
</organism>
<comment type="subcellular location">
    <subcellularLocation>
        <location evidence="1">Cell membrane</location>
        <topology evidence="1">Multi-pass membrane protein</topology>
    </subcellularLocation>
</comment>
<evidence type="ECO:0000313" key="9">
    <source>
        <dbReference type="Proteomes" id="UP000605361"/>
    </source>
</evidence>
<dbReference type="SUPFAM" id="SSF103473">
    <property type="entry name" value="MFS general substrate transporter"/>
    <property type="match status" value="1"/>
</dbReference>
<feature type="transmembrane region" description="Helical" evidence="7">
    <location>
        <begin position="398"/>
        <end position="417"/>
    </location>
</feature>
<feature type="transmembrane region" description="Helical" evidence="7">
    <location>
        <begin position="59"/>
        <end position="83"/>
    </location>
</feature>
<dbReference type="PANTHER" id="PTHR23513">
    <property type="entry name" value="INTEGRAL MEMBRANE EFFLUX PROTEIN-RELATED"/>
    <property type="match status" value="1"/>
</dbReference>
<evidence type="ECO:0000313" key="8">
    <source>
        <dbReference type="EMBL" id="MBF8184776.1"/>
    </source>
</evidence>
<comment type="caution">
    <text evidence="8">The sequence shown here is derived from an EMBL/GenBank/DDBJ whole genome shotgun (WGS) entry which is preliminary data.</text>
</comment>
<sequence length="426" mass="43991">METSAEKSDVRHDVKAPSGSVLRHVPFLLLWAAMAQSALGDQFFKVGVPWHITAGYGGLFSSALVGIATALPLAILGLLGGVMVDRSNRFTLLVAADLLRAVLVGGLAAVISSQTGLPAVLTGVLLLAVPGVVFMPALQTVLPLIAGGDVKRVARMDAIIIGSTNTMAVLGPSLTGLALSVVSIGWLLTADAVSFAVSALLLIAVKRSLPTQPASLMPPSKEPRSMHGVYNDVRAGLRFLSSNPVLRPQFLAYPVLDAAQYSIAFLLPGYLVTRSAGSSELFGIAIAAIGVGRIAGLFLVSHTPLLRHRGIVFVGNYAVQGCAVLLMCATNSAWIPPLAMFFVGLPAGMATVAVTSYLQSAVPGELRGRVFAAVMSVTTAAMPIGLLLLGWIAASATATVAMVCIGVVFVAGGAFLATRSTVREAK</sequence>
<feature type="transmembrane region" description="Helical" evidence="7">
    <location>
        <begin position="281"/>
        <end position="300"/>
    </location>
</feature>
<feature type="transmembrane region" description="Helical" evidence="7">
    <location>
        <begin position="312"/>
        <end position="332"/>
    </location>
</feature>
<dbReference type="PANTHER" id="PTHR23513:SF6">
    <property type="entry name" value="MAJOR FACILITATOR SUPERFAMILY ASSOCIATED DOMAIN-CONTAINING PROTEIN"/>
    <property type="match status" value="1"/>
</dbReference>
<keyword evidence="6 7" id="KW-0472">Membrane</keyword>
<name>A0A931EY18_9ACTN</name>
<keyword evidence="5 7" id="KW-1133">Transmembrane helix</keyword>
<keyword evidence="9" id="KW-1185">Reference proteome</keyword>
<keyword evidence="3" id="KW-1003">Cell membrane</keyword>
<dbReference type="CDD" id="cd06173">
    <property type="entry name" value="MFS_MefA_like"/>
    <property type="match status" value="1"/>
</dbReference>
<keyword evidence="4 7" id="KW-0812">Transmembrane</keyword>
<evidence type="ECO:0000256" key="3">
    <source>
        <dbReference type="ARBA" id="ARBA00022475"/>
    </source>
</evidence>
<feature type="transmembrane region" description="Helical" evidence="7">
    <location>
        <begin position="90"/>
        <end position="111"/>
    </location>
</feature>
<keyword evidence="2" id="KW-0813">Transport</keyword>
<accession>A0A931EY18</accession>
<gene>
    <name evidence="8" type="ORF">ITP53_03260</name>
</gene>
<dbReference type="EMBL" id="JADOGI010000005">
    <property type="protein sequence ID" value="MBF8184776.1"/>
    <property type="molecule type" value="Genomic_DNA"/>
</dbReference>
<feature type="transmembrane region" description="Helical" evidence="7">
    <location>
        <begin position="21"/>
        <end position="39"/>
    </location>
</feature>
<dbReference type="Proteomes" id="UP000605361">
    <property type="component" value="Unassembled WGS sequence"/>
</dbReference>
<evidence type="ECO:0000256" key="4">
    <source>
        <dbReference type="ARBA" id="ARBA00022692"/>
    </source>
</evidence>
<reference evidence="8" key="1">
    <citation type="submission" date="2020-11" db="EMBL/GenBank/DDBJ databases">
        <title>Whole-genome analyses of Nonomuraea sp. K274.</title>
        <authorList>
            <person name="Veyisoglu A."/>
        </authorList>
    </citation>
    <scope>NUCLEOTIDE SEQUENCE</scope>
    <source>
        <strain evidence="8">K274</strain>
    </source>
</reference>
<feature type="transmembrane region" description="Helical" evidence="7">
    <location>
        <begin position="338"/>
        <end position="358"/>
    </location>
</feature>
<dbReference type="Pfam" id="PF05977">
    <property type="entry name" value="MFS_3"/>
    <property type="match status" value="1"/>
</dbReference>
<dbReference type="InterPro" id="IPR010290">
    <property type="entry name" value="TM_effector"/>
</dbReference>
<evidence type="ECO:0000256" key="7">
    <source>
        <dbReference type="SAM" id="Phobius"/>
    </source>
</evidence>
<evidence type="ECO:0000256" key="5">
    <source>
        <dbReference type="ARBA" id="ARBA00022989"/>
    </source>
</evidence>
<dbReference type="GO" id="GO:0005886">
    <property type="term" value="C:plasma membrane"/>
    <property type="evidence" value="ECO:0007669"/>
    <property type="project" value="UniProtKB-SubCell"/>
</dbReference>
<evidence type="ECO:0000256" key="2">
    <source>
        <dbReference type="ARBA" id="ARBA00022448"/>
    </source>
</evidence>
<dbReference type="InterPro" id="IPR036259">
    <property type="entry name" value="MFS_trans_sf"/>
</dbReference>
<proteinExistence type="predicted"/>